<comment type="catalytic activity">
    <reaction evidence="9">
        <text>adenosine + H2O + H(+) = inosine + NH4(+)</text>
        <dbReference type="Rhea" id="RHEA:24408"/>
        <dbReference type="ChEBI" id="CHEBI:15377"/>
        <dbReference type="ChEBI" id="CHEBI:15378"/>
        <dbReference type="ChEBI" id="CHEBI:16335"/>
        <dbReference type="ChEBI" id="CHEBI:17596"/>
        <dbReference type="ChEBI" id="CHEBI:28938"/>
        <dbReference type="EC" id="3.5.4.4"/>
    </reaction>
    <physiologicalReaction direction="left-to-right" evidence="9">
        <dbReference type="Rhea" id="RHEA:24409"/>
    </physiologicalReaction>
</comment>
<dbReference type="PANTHER" id="PTHR30616">
    <property type="entry name" value="UNCHARACTERIZED PROTEIN YFIH"/>
    <property type="match status" value="1"/>
</dbReference>
<dbReference type="RefSeq" id="WP_058888729.1">
    <property type="nucleotide sequence ID" value="NZ_LQBM01000003.1"/>
</dbReference>
<dbReference type="PANTHER" id="PTHR30616:SF2">
    <property type="entry name" value="PURINE NUCLEOSIDE PHOSPHORYLASE LACC1"/>
    <property type="match status" value="1"/>
</dbReference>
<comment type="similarity">
    <text evidence="3">Belongs to the purine nucleoside phosphorylase YfiH/LACC1 family.</text>
</comment>
<keyword evidence="6" id="KW-0378">Hydrolase</keyword>
<gene>
    <name evidence="13" type="ORF">AVL63_03255</name>
</gene>
<evidence type="ECO:0000256" key="11">
    <source>
        <dbReference type="ARBA" id="ARBA00049893"/>
    </source>
</evidence>
<evidence type="ECO:0000256" key="8">
    <source>
        <dbReference type="ARBA" id="ARBA00023008"/>
    </source>
</evidence>
<evidence type="ECO:0000256" key="7">
    <source>
        <dbReference type="ARBA" id="ARBA00022833"/>
    </source>
</evidence>
<evidence type="ECO:0000256" key="5">
    <source>
        <dbReference type="ARBA" id="ARBA00022723"/>
    </source>
</evidence>
<dbReference type="AlphaFoldDB" id="A0A0W8IGR9"/>
<evidence type="ECO:0000256" key="1">
    <source>
        <dbReference type="ARBA" id="ARBA00000553"/>
    </source>
</evidence>
<dbReference type="Gene3D" id="3.60.140.10">
    <property type="entry name" value="CNF1/YfiH-like putative cysteine hydrolases"/>
    <property type="match status" value="1"/>
</dbReference>
<dbReference type="InterPro" id="IPR038371">
    <property type="entry name" value="Cu_polyphenol_OxRdtase_sf"/>
</dbReference>
<keyword evidence="4" id="KW-0808">Transferase</keyword>
<comment type="catalytic activity">
    <reaction evidence="10">
        <text>adenosine + phosphate = alpha-D-ribose 1-phosphate + adenine</text>
        <dbReference type="Rhea" id="RHEA:27642"/>
        <dbReference type="ChEBI" id="CHEBI:16335"/>
        <dbReference type="ChEBI" id="CHEBI:16708"/>
        <dbReference type="ChEBI" id="CHEBI:43474"/>
        <dbReference type="ChEBI" id="CHEBI:57720"/>
        <dbReference type="EC" id="2.4.2.1"/>
    </reaction>
    <physiologicalReaction direction="left-to-right" evidence="10">
        <dbReference type="Rhea" id="RHEA:27643"/>
    </physiologicalReaction>
</comment>
<evidence type="ECO:0000256" key="2">
    <source>
        <dbReference type="ARBA" id="ARBA00003215"/>
    </source>
</evidence>
<comment type="catalytic activity">
    <reaction evidence="1">
        <text>inosine + phosphate = alpha-D-ribose 1-phosphate + hypoxanthine</text>
        <dbReference type="Rhea" id="RHEA:27646"/>
        <dbReference type="ChEBI" id="CHEBI:17368"/>
        <dbReference type="ChEBI" id="CHEBI:17596"/>
        <dbReference type="ChEBI" id="CHEBI:43474"/>
        <dbReference type="ChEBI" id="CHEBI:57720"/>
        <dbReference type="EC" id="2.4.2.1"/>
    </reaction>
    <physiologicalReaction direction="left-to-right" evidence="1">
        <dbReference type="Rhea" id="RHEA:27647"/>
    </physiologicalReaction>
</comment>
<dbReference type="SUPFAM" id="SSF64438">
    <property type="entry name" value="CNF1/YfiH-like putative cysteine hydrolases"/>
    <property type="match status" value="1"/>
</dbReference>
<evidence type="ECO:0000313" key="13">
    <source>
        <dbReference type="EMBL" id="KUG59046.1"/>
    </source>
</evidence>
<sequence length="293" mass="30291">MAPSNTGANMAASPSPFWWRGQAESGTTAGDTVQLGFTSVEAGNLARHVGSQPEVSENRRLLETSMGVPAGSLRFLNQVHSADVIPAEPAATAEFAAPLQPAAPPQPHAAAEPAPSSEVLTGDAWVCADGSVPLAIMVADCLPVLLHGRRAAHDPDRDVPVTAAAHAGRPGLLAGVLENTVAAMRSHGADAITAWIGPGACGDCYEIPAEMVAEVSQGRPAIVSQTSWGSSALNLRAEARAVLDRQRVRVAELAGCTIEDESLFSHRRAPGKGRFAGVIWMPTAASQPGPSVR</sequence>
<dbReference type="GO" id="GO:0005507">
    <property type="term" value="F:copper ion binding"/>
    <property type="evidence" value="ECO:0007669"/>
    <property type="project" value="TreeGrafter"/>
</dbReference>
<reference evidence="14" key="1">
    <citation type="submission" date="2015-12" db="EMBL/GenBank/DDBJ databases">
        <authorList>
            <person name="Nair G.R."/>
            <person name="Kaur G."/>
            <person name="Mayilraj S."/>
        </authorList>
    </citation>
    <scope>NUCLEOTIDE SEQUENCE [LARGE SCALE GENOMIC DNA]</scope>
    <source>
        <strain evidence="14">CD08_7</strain>
    </source>
</reference>
<keyword evidence="8" id="KW-0186">Copper</keyword>
<evidence type="ECO:0000256" key="4">
    <source>
        <dbReference type="ARBA" id="ARBA00022679"/>
    </source>
</evidence>
<dbReference type="GO" id="GO:0016787">
    <property type="term" value="F:hydrolase activity"/>
    <property type="evidence" value="ECO:0007669"/>
    <property type="project" value="UniProtKB-KW"/>
</dbReference>
<proteinExistence type="inferred from homology"/>
<dbReference type="CDD" id="cd16833">
    <property type="entry name" value="YfiH"/>
    <property type="match status" value="1"/>
</dbReference>
<keyword evidence="14" id="KW-1185">Reference proteome</keyword>
<evidence type="ECO:0000256" key="10">
    <source>
        <dbReference type="ARBA" id="ARBA00048968"/>
    </source>
</evidence>
<name>A0A0W8IGR9_9MICC</name>
<dbReference type="EMBL" id="LQBM01000003">
    <property type="protein sequence ID" value="KUG59046.1"/>
    <property type="molecule type" value="Genomic_DNA"/>
</dbReference>
<organism evidence="13 14">
    <name type="scientific">Nesterenkonia jeotgali</name>
    <dbReference type="NCBI Taxonomy" id="317018"/>
    <lineage>
        <taxon>Bacteria</taxon>
        <taxon>Bacillati</taxon>
        <taxon>Actinomycetota</taxon>
        <taxon>Actinomycetes</taxon>
        <taxon>Micrococcales</taxon>
        <taxon>Micrococcaceae</taxon>
        <taxon>Nesterenkonia</taxon>
    </lineage>
</organism>
<evidence type="ECO:0000256" key="6">
    <source>
        <dbReference type="ARBA" id="ARBA00022801"/>
    </source>
</evidence>
<keyword evidence="5" id="KW-0479">Metal-binding</keyword>
<dbReference type="Pfam" id="PF02578">
    <property type="entry name" value="Cu-oxidase_4"/>
    <property type="match status" value="1"/>
</dbReference>
<dbReference type="InterPro" id="IPR011324">
    <property type="entry name" value="Cytotoxic_necrot_fac-like_cat"/>
</dbReference>
<protein>
    <recommendedName>
        <fullName evidence="15">Copper oxidase</fullName>
    </recommendedName>
</protein>
<evidence type="ECO:0000256" key="12">
    <source>
        <dbReference type="SAM" id="MobiDB-lite"/>
    </source>
</evidence>
<comment type="catalytic activity">
    <reaction evidence="11">
        <text>S-methyl-5'-thioadenosine + phosphate = 5-(methylsulfanyl)-alpha-D-ribose 1-phosphate + adenine</text>
        <dbReference type="Rhea" id="RHEA:11852"/>
        <dbReference type="ChEBI" id="CHEBI:16708"/>
        <dbReference type="ChEBI" id="CHEBI:17509"/>
        <dbReference type="ChEBI" id="CHEBI:43474"/>
        <dbReference type="ChEBI" id="CHEBI:58533"/>
        <dbReference type="EC" id="2.4.2.28"/>
    </reaction>
    <physiologicalReaction direction="left-to-right" evidence="11">
        <dbReference type="Rhea" id="RHEA:11853"/>
    </physiologicalReaction>
</comment>
<dbReference type="Proteomes" id="UP000054023">
    <property type="component" value="Unassembled WGS sequence"/>
</dbReference>
<dbReference type="STRING" id="317018.AVL63_03255"/>
<comment type="caution">
    <text evidence="13">The sequence shown here is derived from an EMBL/GenBank/DDBJ whole genome shotgun (WGS) entry which is preliminary data.</text>
</comment>
<comment type="function">
    <text evidence="2">Purine nucleoside enzyme that catalyzes the phosphorolysis of adenosine and inosine nucleosides, yielding D-ribose 1-phosphate and the respective free bases, adenine and hypoxanthine. Also catalyzes the phosphorolysis of S-methyl-5'-thioadenosine into adenine and S-methyl-5-thio-alpha-D-ribose 1-phosphate. Also has adenosine deaminase activity.</text>
</comment>
<evidence type="ECO:0008006" key="15">
    <source>
        <dbReference type="Google" id="ProtNLM"/>
    </source>
</evidence>
<dbReference type="GO" id="GO:0017061">
    <property type="term" value="F:S-methyl-5-thioadenosine phosphorylase activity"/>
    <property type="evidence" value="ECO:0007669"/>
    <property type="project" value="UniProtKB-EC"/>
</dbReference>
<keyword evidence="7" id="KW-0862">Zinc</keyword>
<evidence type="ECO:0000256" key="9">
    <source>
        <dbReference type="ARBA" id="ARBA00047989"/>
    </source>
</evidence>
<dbReference type="InterPro" id="IPR003730">
    <property type="entry name" value="Cu_polyphenol_OxRdtase"/>
</dbReference>
<feature type="region of interest" description="Disordered" evidence="12">
    <location>
        <begin position="1"/>
        <end position="26"/>
    </location>
</feature>
<evidence type="ECO:0000256" key="3">
    <source>
        <dbReference type="ARBA" id="ARBA00007353"/>
    </source>
</evidence>
<evidence type="ECO:0000313" key="14">
    <source>
        <dbReference type="Proteomes" id="UP000054023"/>
    </source>
</evidence>
<accession>A0A0W8IGR9</accession>